<dbReference type="InterPro" id="IPR015867">
    <property type="entry name" value="N-reg_PII/ATP_PRibTrfase_C"/>
</dbReference>
<dbReference type="InterPro" id="IPR011322">
    <property type="entry name" value="N-reg_PII-like_a/b"/>
</dbReference>
<name>A0ABU9IJG6_9SPHN</name>
<evidence type="ECO:0000256" key="1">
    <source>
        <dbReference type="ARBA" id="ARBA00010169"/>
    </source>
</evidence>
<evidence type="ECO:0000313" key="2">
    <source>
        <dbReference type="EMBL" id="MEL1251842.1"/>
    </source>
</evidence>
<sequence length="111" mass="12180">MSEAGAALIWSPFDSQADAEQVARTLVEEGLVACANIVPHLTSIFRYNGQVQQASEVGALFKTDARLLERATTRLAELHPYQTPAICGWKADSAPHETRTWLAELVDRDNA</sequence>
<protein>
    <submittedName>
        <fullName evidence="2">Divalent-cation tolerance protein CutA</fullName>
    </submittedName>
</protein>
<dbReference type="PANTHER" id="PTHR23419:SF8">
    <property type="entry name" value="FI09726P"/>
    <property type="match status" value="1"/>
</dbReference>
<reference evidence="2 3" key="1">
    <citation type="submission" date="2024-04" db="EMBL/GenBank/DDBJ databases">
        <title>Aurantiacibacter sp. DGU6 16S ribosomal RNA gene Genome sequencing and assembly.</title>
        <authorList>
            <person name="Park S."/>
        </authorList>
    </citation>
    <scope>NUCLEOTIDE SEQUENCE [LARGE SCALE GENOMIC DNA]</scope>
    <source>
        <strain evidence="2 3">DGU6</strain>
    </source>
</reference>
<dbReference type="EMBL" id="JBBYHV010000002">
    <property type="protein sequence ID" value="MEL1251842.1"/>
    <property type="molecule type" value="Genomic_DNA"/>
</dbReference>
<evidence type="ECO:0000313" key="3">
    <source>
        <dbReference type="Proteomes" id="UP001497045"/>
    </source>
</evidence>
<dbReference type="Pfam" id="PF03091">
    <property type="entry name" value="CutA1"/>
    <property type="match status" value="1"/>
</dbReference>
<organism evidence="2 3">
    <name type="scientific">Aurantiacibacter gilvus</name>
    <dbReference type="NCBI Taxonomy" id="3139141"/>
    <lineage>
        <taxon>Bacteria</taxon>
        <taxon>Pseudomonadati</taxon>
        <taxon>Pseudomonadota</taxon>
        <taxon>Alphaproteobacteria</taxon>
        <taxon>Sphingomonadales</taxon>
        <taxon>Erythrobacteraceae</taxon>
        <taxon>Aurantiacibacter</taxon>
    </lineage>
</organism>
<proteinExistence type="inferred from homology"/>
<keyword evidence="3" id="KW-1185">Reference proteome</keyword>
<dbReference type="PANTHER" id="PTHR23419">
    <property type="entry name" value="DIVALENT CATION TOLERANCE CUTA-RELATED"/>
    <property type="match status" value="1"/>
</dbReference>
<comment type="caution">
    <text evidence="2">The sequence shown here is derived from an EMBL/GenBank/DDBJ whole genome shotgun (WGS) entry which is preliminary data.</text>
</comment>
<dbReference type="RefSeq" id="WP_341674381.1">
    <property type="nucleotide sequence ID" value="NZ_JBBYHV010000002.1"/>
</dbReference>
<dbReference type="Gene3D" id="3.30.70.120">
    <property type="match status" value="1"/>
</dbReference>
<gene>
    <name evidence="2" type="primary">cutA</name>
    <name evidence="2" type="ORF">AAEO60_14285</name>
</gene>
<dbReference type="Proteomes" id="UP001497045">
    <property type="component" value="Unassembled WGS sequence"/>
</dbReference>
<comment type="similarity">
    <text evidence="1">Belongs to the CutA family.</text>
</comment>
<dbReference type="SUPFAM" id="SSF54913">
    <property type="entry name" value="GlnB-like"/>
    <property type="match status" value="1"/>
</dbReference>
<accession>A0ABU9IJG6</accession>
<dbReference type="InterPro" id="IPR004323">
    <property type="entry name" value="Ion_tolerance_CutA"/>
</dbReference>